<feature type="transmembrane region" description="Helical" evidence="5">
    <location>
        <begin position="198"/>
        <end position="217"/>
    </location>
</feature>
<evidence type="ECO:0000256" key="5">
    <source>
        <dbReference type="SAM" id="Phobius"/>
    </source>
</evidence>
<feature type="transmembrane region" description="Helical" evidence="5">
    <location>
        <begin position="160"/>
        <end position="178"/>
    </location>
</feature>
<dbReference type="GeneID" id="28976864"/>
<reference evidence="6 7" key="1">
    <citation type="journal article" date="2015" name="Front. Microbiol.">
        <title>Genome sequence of the plant growth promoting endophytic yeast Rhodotorula graminis WP1.</title>
        <authorList>
            <person name="Firrincieli A."/>
            <person name="Otillar R."/>
            <person name="Salamov A."/>
            <person name="Schmutz J."/>
            <person name="Khan Z."/>
            <person name="Redman R.S."/>
            <person name="Fleck N.D."/>
            <person name="Lindquist E."/>
            <person name="Grigoriev I.V."/>
            <person name="Doty S.L."/>
        </authorList>
    </citation>
    <scope>NUCLEOTIDE SEQUENCE [LARGE SCALE GENOMIC DNA]</scope>
    <source>
        <strain evidence="6 7">WP1</strain>
    </source>
</reference>
<dbReference type="EMBL" id="KQ474076">
    <property type="protein sequence ID" value="KPV76607.1"/>
    <property type="molecule type" value="Genomic_DNA"/>
</dbReference>
<organism evidence="6 7">
    <name type="scientific">Rhodotorula graminis (strain WP1)</name>
    <dbReference type="NCBI Taxonomy" id="578459"/>
    <lineage>
        <taxon>Eukaryota</taxon>
        <taxon>Fungi</taxon>
        <taxon>Dikarya</taxon>
        <taxon>Basidiomycota</taxon>
        <taxon>Pucciniomycotina</taxon>
        <taxon>Microbotryomycetes</taxon>
        <taxon>Sporidiobolales</taxon>
        <taxon>Sporidiobolaceae</taxon>
        <taxon>Rhodotorula</taxon>
    </lineage>
</organism>
<feature type="transmembrane region" description="Helical" evidence="5">
    <location>
        <begin position="52"/>
        <end position="74"/>
    </location>
</feature>
<keyword evidence="3 5" id="KW-1133">Transmembrane helix</keyword>
<name>A0A194S7N9_RHOGW</name>
<evidence type="ECO:0000256" key="3">
    <source>
        <dbReference type="ARBA" id="ARBA00022989"/>
    </source>
</evidence>
<gene>
    <name evidence="6" type="ORF">RHOBADRAFT_52592</name>
</gene>
<feature type="transmembrane region" description="Helical" evidence="5">
    <location>
        <begin position="12"/>
        <end position="32"/>
    </location>
</feature>
<protein>
    <submittedName>
        <fullName evidence="6">Uncharacterized protein</fullName>
    </submittedName>
</protein>
<dbReference type="GO" id="GO:0012505">
    <property type="term" value="C:endomembrane system"/>
    <property type="evidence" value="ECO:0007669"/>
    <property type="project" value="UniProtKB-SubCell"/>
</dbReference>
<keyword evidence="2 5" id="KW-0812">Transmembrane</keyword>
<dbReference type="PANTHER" id="PTHR10989">
    <property type="entry name" value="ANDROGEN-INDUCED PROTEIN 1-RELATED"/>
    <property type="match status" value="1"/>
</dbReference>
<dbReference type="Pfam" id="PF04750">
    <property type="entry name" value="Far-17a_AIG1"/>
    <property type="match status" value="1"/>
</dbReference>
<evidence type="ECO:0000256" key="4">
    <source>
        <dbReference type="ARBA" id="ARBA00023136"/>
    </source>
</evidence>
<dbReference type="GO" id="GO:0016020">
    <property type="term" value="C:membrane"/>
    <property type="evidence" value="ECO:0007669"/>
    <property type="project" value="InterPro"/>
</dbReference>
<evidence type="ECO:0000256" key="1">
    <source>
        <dbReference type="ARBA" id="ARBA00004127"/>
    </source>
</evidence>
<evidence type="ECO:0000313" key="6">
    <source>
        <dbReference type="EMBL" id="KPV76607.1"/>
    </source>
</evidence>
<evidence type="ECO:0000313" key="7">
    <source>
        <dbReference type="Proteomes" id="UP000053890"/>
    </source>
</evidence>
<keyword evidence="4 5" id="KW-0472">Membrane</keyword>
<dbReference type="Proteomes" id="UP000053890">
    <property type="component" value="Unassembled WGS sequence"/>
</dbReference>
<dbReference type="OMA" id="TIAFGYW"/>
<dbReference type="RefSeq" id="XP_018272656.1">
    <property type="nucleotide sequence ID" value="XM_018416416.1"/>
</dbReference>
<evidence type="ECO:0000256" key="2">
    <source>
        <dbReference type="ARBA" id="ARBA00022692"/>
    </source>
</evidence>
<accession>A0A194S7N9</accession>
<sequence length="244" mass="26866">MAVKQPLARSPAATLLHLVALAVLSWAFHQLFLPGPMTDFMHKMQYGGRWQYLTILSLAVSWATFAFALLYDLVPVPLIARIKSTLALLVVPIEGLVSVLYWSIMAVDPALLNPAVAPGEEPFRIPLKLDLALHAFPAILLWLDFLAFSPPLPRRARPALIASIATASYCVWMEYCAAGNGQYPYPLFDDMSPIARSAFYLVQVPVLIGLFHAANGVHHLVRGSSSRQPEAQAVRRAENKVKAL</sequence>
<dbReference type="PANTHER" id="PTHR10989:SF16">
    <property type="entry name" value="AT02829P-RELATED"/>
    <property type="match status" value="1"/>
</dbReference>
<dbReference type="InterPro" id="IPR006838">
    <property type="entry name" value="ADTRP_AIG1"/>
</dbReference>
<feature type="transmembrane region" description="Helical" evidence="5">
    <location>
        <begin position="131"/>
        <end position="148"/>
    </location>
</feature>
<keyword evidence="7" id="KW-1185">Reference proteome</keyword>
<comment type="subcellular location">
    <subcellularLocation>
        <location evidence="1">Endomembrane system</location>
        <topology evidence="1">Multi-pass membrane protein</topology>
    </subcellularLocation>
</comment>
<proteinExistence type="predicted"/>
<feature type="transmembrane region" description="Helical" evidence="5">
    <location>
        <begin position="86"/>
        <end position="104"/>
    </location>
</feature>
<dbReference type="OrthoDB" id="1898221at2759"/>
<dbReference type="AlphaFoldDB" id="A0A194S7N9"/>